<reference evidence="2 3" key="1">
    <citation type="submission" date="2015-01" db="EMBL/GenBank/DDBJ databases">
        <title>The Genome Sequence of Rhinocladiella mackenzie CBS 650.93.</title>
        <authorList>
            <consortium name="The Broad Institute Genomics Platform"/>
            <person name="Cuomo C."/>
            <person name="de Hoog S."/>
            <person name="Gorbushina A."/>
            <person name="Stielow B."/>
            <person name="Teixiera M."/>
            <person name="Abouelleil A."/>
            <person name="Chapman S.B."/>
            <person name="Priest M."/>
            <person name="Young S.K."/>
            <person name="Wortman J."/>
            <person name="Nusbaum C."/>
            <person name="Birren B."/>
        </authorList>
    </citation>
    <scope>NUCLEOTIDE SEQUENCE [LARGE SCALE GENOMIC DNA]</scope>
    <source>
        <strain evidence="2 3">CBS 650.93</strain>
    </source>
</reference>
<protein>
    <submittedName>
        <fullName evidence="2">Uncharacterized protein</fullName>
    </submittedName>
</protein>
<accession>A0A0D2I2A3</accession>
<dbReference type="PANTHER" id="PTHR34365">
    <property type="entry name" value="ENOLASE (DUF1399)"/>
    <property type="match status" value="1"/>
</dbReference>
<dbReference type="VEuPathDB" id="FungiDB:Z518_10811"/>
<organism evidence="2 3">
    <name type="scientific">Rhinocladiella mackenziei CBS 650.93</name>
    <dbReference type="NCBI Taxonomy" id="1442369"/>
    <lineage>
        <taxon>Eukaryota</taxon>
        <taxon>Fungi</taxon>
        <taxon>Dikarya</taxon>
        <taxon>Ascomycota</taxon>
        <taxon>Pezizomycotina</taxon>
        <taxon>Eurotiomycetes</taxon>
        <taxon>Chaetothyriomycetidae</taxon>
        <taxon>Chaetothyriales</taxon>
        <taxon>Herpotrichiellaceae</taxon>
        <taxon>Rhinocladiella</taxon>
    </lineage>
</organism>
<dbReference type="Pfam" id="PF07173">
    <property type="entry name" value="GRDP-like"/>
    <property type="match status" value="1"/>
</dbReference>
<evidence type="ECO:0000256" key="1">
    <source>
        <dbReference type="SAM" id="MobiDB-lite"/>
    </source>
</evidence>
<dbReference type="PANTHER" id="PTHR34365:SF7">
    <property type="entry name" value="GLYCINE-RICH DOMAIN-CONTAINING PROTEIN 1"/>
    <property type="match status" value="1"/>
</dbReference>
<dbReference type="Proteomes" id="UP000053617">
    <property type="component" value="Unassembled WGS sequence"/>
</dbReference>
<evidence type="ECO:0000313" key="2">
    <source>
        <dbReference type="EMBL" id="KIW99883.1"/>
    </source>
</evidence>
<name>A0A0D2I2A3_9EURO</name>
<sequence length="503" mass="56925">MSLTIDDNQIDLHTSSKNTVGKPTVTPSWSINQHRRQNSPTTAYPPRISTGTGQSATQPVIPNPEVFRGLTSLLTGDFQNGSPASSSASLPTVAECAVHLELLLCISTLHYTVDQSRSLDRAFTIFPRPRTVQWRHRTKRLKDSTFDTRRKRKWPTYLNMAVKRFLVWISAIDAKLAALDQTRRMGFFPPPLDILMVWHAVLLNPSYYVKFCQAHDLMTVVQVGFPWKEIHEAINSENYAFTPPTPALEKFQEMTGLEPDLFESICHHSVSEPVAIKLAGLIESTIPRLEVYESKHVYEKDLLPGGKAFLGLLDKGNDANNLTVKDIADAVTRQLSFCQKMELQLWIRSPAALGTLTRARARYGRFLQLFKLYPHTMLVPTLDIDLVWHTHQLSHQRYTIATAVLAGDFIDHDDKLGKTTLNNGMERTESLYRIRFGAKYHICTCWDCEALVSALEKADLEDSDNNTETPADIESLVNQVSADVQYYRTAEKARRTWVAGPQR</sequence>
<dbReference type="OrthoDB" id="2684236at2759"/>
<dbReference type="HOGENOM" id="CLU_025077_0_1_1"/>
<dbReference type="STRING" id="1442369.A0A0D2I2A3"/>
<dbReference type="GeneID" id="25298882"/>
<dbReference type="EMBL" id="KN847484">
    <property type="protein sequence ID" value="KIW99883.1"/>
    <property type="molecule type" value="Genomic_DNA"/>
</dbReference>
<feature type="compositionally biased region" description="Polar residues" evidence="1">
    <location>
        <begin position="1"/>
        <end position="42"/>
    </location>
</feature>
<dbReference type="RefSeq" id="XP_013267096.1">
    <property type="nucleotide sequence ID" value="XM_013411642.1"/>
</dbReference>
<feature type="region of interest" description="Disordered" evidence="1">
    <location>
        <begin position="1"/>
        <end position="61"/>
    </location>
</feature>
<evidence type="ECO:0000313" key="3">
    <source>
        <dbReference type="Proteomes" id="UP000053617"/>
    </source>
</evidence>
<proteinExistence type="predicted"/>
<gene>
    <name evidence="2" type="ORF">Z518_10811</name>
</gene>
<feature type="compositionally biased region" description="Polar residues" evidence="1">
    <location>
        <begin position="49"/>
        <end position="60"/>
    </location>
</feature>
<keyword evidence="3" id="KW-1185">Reference proteome</keyword>
<dbReference type="AlphaFoldDB" id="A0A0D2I2A3"/>
<dbReference type="InterPro" id="IPR009836">
    <property type="entry name" value="GRDP-like"/>
</dbReference>